<sequence length="75" mass="8649">MSKKLYDSAAKLRLPDFPAFALECLPNRNSLVYEDLYQKKHQPSSEEHSAMKVCKTPLTWEQLLLLFSQACGIYL</sequence>
<dbReference type="Gramene" id="Solyc07g017670.2.1">
    <property type="protein sequence ID" value="Solyc07g017670.2.1"/>
    <property type="gene ID" value="Solyc07g017670.2"/>
</dbReference>
<protein>
    <submittedName>
        <fullName evidence="1">Uncharacterized protein</fullName>
    </submittedName>
</protein>
<accession>A0A3Q7H629</accession>
<dbReference type="EnsemblPlants" id="Solyc07g017670.2.1">
    <property type="protein sequence ID" value="Solyc07g017670.2.1"/>
    <property type="gene ID" value="Solyc07g017670.2"/>
</dbReference>
<dbReference type="Gene3D" id="3.30.360.10">
    <property type="entry name" value="Dihydrodipicolinate Reductase, domain 2"/>
    <property type="match status" value="1"/>
</dbReference>
<name>A0A3Q7H629_SOLLC</name>
<proteinExistence type="predicted"/>
<dbReference type="Proteomes" id="UP000004994">
    <property type="component" value="Chromosome 7"/>
</dbReference>
<dbReference type="STRING" id="4081.A0A3Q7H629"/>
<dbReference type="AlphaFoldDB" id="A0A3Q7H629"/>
<evidence type="ECO:0000313" key="1">
    <source>
        <dbReference type="EnsemblPlants" id="Solyc07g017670.2.1"/>
    </source>
</evidence>
<reference evidence="1" key="2">
    <citation type="submission" date="2019-01" db="UniProtKB">
        <authorList>
            <consortium name="EnsemblPlants"/>
        </authorList>
    </citation>
    <scope>IDENTIFICATION</scope>
    <source>
        <strain evidence="1">cv. Heinz 1706</strain>
    </source>
</reference>
<keyword evidence="2" id="KW-1185">Reference proteome</keyword>
<dbReference type="InParanoid" id="A0A3Q7H629"/>
<reference evidence="1" key="1">
    <citation type="journal article" date="2012" name="Nature">
        <title>The tomato genome sequence provides insights into fleshy fruit evolution.</title>
        <authorList>
            <consortium name="Tomato Genome Consortium"/>
        </authorList>
    </citation>
    <scope>NUCLEOTIDE SEQUENCE [LARGE SCALE GENOMIC DNA]</scope>
    <source>
        <strain evidence="1">cv. Heinz 1706</strain>
    </source>
</reference>
<organism evidence="1">
    <name type="scientific">Solanum lycopersicum</name>
    <name type="common">Tomato</name>
    <name type="synonym">Lycopersicon esculentum</name>
    <dbReference type="NCBI Taxonomy" id="4081"/>
    <lineage>
        <taxon>Eukaryota</taxon>
        <taxon>Viridiplantae</taxon>
        <taxon>Streptophyta</taxon>
        <taxon>Embryophyta</taxon>
        <taxon>Tracheophyta</taxon>
        <taxon>Spermatophyta</taxon>
        <taxon>Magnoliopsida</taxon>
        <taxon>eudicotyledons</taxon>
        <taxon>Gunneridae</taxon>
        <taxon>Pentapetalae</taxon>
        <taxon>asterids</taxon>
        <taxon>lamiids</taxon>
        <taxon>Solanales</taxon>
        <taxon>Solanaceae</taxon>
        <taxon>Solanoideae</taxon>
        <taxon>Solaneae</taxon>
        <taxon>Solanum</taxon>
        <taxon>Solanum subgen. Lycopersicon</taxon>
    </lineage>
</organism>
<dbReference type="PaxDb" id="4081-Solyc07g017670.1.1"/>
<evidence type="ECO:0000313" key="2">
    <source>
        <dbReference type="Proteomes" id="UP000004994"/>
    </source>
</evidence>